<dbReference type="GO" id="GO:0016787">
    <property type="term" value="F:hydrolase activity"/>
    <property type="evidence" value="ECO:0007669"/>
    <property type="project" value="UniProtKB-KW"/>
</dbReference>
<evidence type="ECO:0000313" key="3">
    <source>
        <dbReference type="EMBL" id="PFG38335.1"/>
    </source>
</evidence>
<dbReference type="SUPFAM" id="SSF55811">
    <property type="entry name" value="Nudix"/>
    <property type="match status" value="1"/>
</dbReference>
<evidence type="ECO:0000256" key="1">
    <source>
        <dbReference type="ARBA" id="ARBA00022801"/>
    </source>
</evidence>
<name>A0A2A9EJB3_9MICO</name>
<dbReference type="PANTHER" id="PTHR11839:SF31">
    <property type="entry name" value="ADP-RIBOSE PYROPHOSPHATASE"/>
    <property type="match status" value="1"/>
</dbReference>
<reference evidence="3 4" key="1">
    <citation type="submission" date="2017-10" db="EMBL/GenBank/DDBJ databases">
        <title>Sequencing the genomes of 1000 actinobacteria strains.</title>
        <authorList>
            <person name="Klenk H.-P."/>
        </authorList>
    </citation>
    <scope>NUCLEOTIDE SEQUENCE [LARGE SCALE GENOMIC DNA]</scope>
    <source>
        <strain evidence="3 4">DSM 21838</strain>
    </source>
</reference>
<dbReference type="AlphaFoldDB" id="A0A2A9EJB3"/>
<evidence type="ECO:0000313" key="4">
    <source>
        <dbReference type="Proteomes" id="UP000222106"/>
    </source>
</evidence>
<organism evidence="3 4">
    <name type="scientific">Georgenia soli</name>
    <dbReference type="NCBI Taxonomy" id="638953"/>
    <lineage>
        <taxon>Bacteria</taxon>
        <taxon>Bacillati</taxon>
        <taxon>Actinomycetota</taxon>
        <taxon>Actinomycetes</taxon>
        <taxon>Micrococcales</taxon>
        <taxon>Bogoriellaceae</taxon>
        <taxon>Georgenia</taxon>
    </lineage>
</organism>
<dbReference type="RefSeq" id="WP_098485207.1">
    <property type="nucleotide sequence ID" value="NZ_PDJI01000004.1"/>
</dbReference>
<sequence>MSRPEGGTTSDDAALADVKDEGREVVERTRLHEGKVFDLVADRVRLDPDDGDPVVREYLDHPGAVAVVALRGEPGEEEVLLIQQYRHPVGALLWEIPAGLLDVEGEDYVTAAARELHEEADLRAERWDVLVDYFTSPGGSDESLRVYLARDLTEVHEDDRHEREDEERDMPTRWLPLDEAVAAVHAGRVHNPSAVVGILATASARAQGWAPLRPAGATWMR</sequence>
<gene>
    <name evidence="3" type="ORF">ATJ97_0809</name>
</gene>
<comment type="caution">
    <text evidence="3">The sequence shown here is derived from an EMBL/GenBank/DDBJ whole genome shotgun (WGS) entry which is preliminary data.</text>
</comment>
<keyword evidence="1" id="KW-0378">Hydrolase</keyword>
<dbReference type="GO" id="GO:0006753">
    <property type="term" value="P:nucleoside phosphate metabolic process"/>
    <property type="evidence" value="ECO:0007669"/>
    <property type="project" value="TreeGrafter"/>
</dbReference>
<dbReference type="GO" id="GO:0019693">
    <property type="term" value="P:ribose phosphate metabolic process"/>
    <property type="evidence" value="ECO:0007669"/>
    <property type="project" value="TreeGrafter"/>
</dbReference>
<evidence type="ECO:0000259" key="2">
    <source>
        <dbReference type="PROSITE" id="PS51462"/>
    </source>
</evidence>
<dbReference type="InterPro" id="IPR000086">
    <property type="entry name" value="NUDIX_hydrolase_dom"/>
</dbReference>
<proteinExistence type="predicted"/>
<dbReference type="Proteomes" id="UP000222106">
    <property type="component" value="Unassembled WGS sequence"/>
</dbReference>
<dbReference type="PANTHER" id="PTHR11839">
    <property type="entry name" value="UDP/ADP-SUGAR PYROPHOSPHATASE"/>
    <property type="match status" value="1"/>
</dbReference>
<dbReference type="EMBL" id="PDJI01000004">
    <property type="protein sequence ID" value="PFG38335.1"/>
    <property type="molecule type" value="Genomic_DNA"/>
</dbReference>
<dbReference type="Gene3D" id="3.90.79.10">
    <property type="entry name" value="Nucleoside Triphosphate Pyrophosphohydrolase"/>
    <property type="match status" value="1"/>
</dbReference>
<dbReference type="GO" id="GO:0005829">
    <property type="term" value="C:cytosol"/>
    <property type="evidence" value="ECO:0007669"/>
    <property type="project" value="TreeGrafter"/>
</dbReference>
<keyword evidence="4" id="KW-1185">Reference proteome</keyword>
<accession>A0A2A9EJB3</accession>
<dbReference type="Pfam" id="PF00293">
    <property type="entry name" value="NUDIX"/>
    <property type="match status" value="1"/>
</dbReference>
<feature type="domain" description="Nudix hydrolase" evidence="2">
    <location>
        <begin position="59"/>
        <end position="197"/>
    </location>
</feature>
<protein>
    <submittedName>
        <fullName evidence="3">ADP-ribose pyrophosphatase</fullName>
    </submittedName>
</protein>
<dbReference type="PROSITE" id="PS51462">
    <property type="entry name" value="NUDIX"/>
    <property type="match status" value="1"/>
</dbReference>
<dbReference type="InterPro" id="IPR015797">
    <property type="entry name" value="NUDIX_hydrolase-like_dom_sf"/>
</dbReference>
<dbReference type="OrthoDB" id="9806150at2"/>
<dbReference type="CDD" id="cd24158">
    <property type="entry name" value="NUDIX_ADPRase_Rv1700"/>
    <property type="match status" value="1"/>
</dbReference>